<keyword evidence="4" id="KW-1185">Reference proteome</keyword>
<accession>A0A9P1D3Q4</accession>
<reference evidence="2" key="1">
    <citation type="submission" date="2022-10" db="EMBL/GenBank/DDBJ databases">
        <authorList>
            <person name="Chen Y."/>
            <person name="Dougan E. K."/>
            <person name="Chan C."/>
            <person name="Rhodes N."/>
            <person name="Thang M."/>
        </authorList>
    </citation>
    <scope>NUCLEOTIDE SEQUENCE</scope>
</reference>
<feature type="compositionally biased region" description="Basic and acidic residues" evidence="1">
    <location>
        <begin position="76"/>
        <end position="120"/>
    </location>
</feature>
<evidence type="ECO:0000313" key="2">
    <source>
        <dbReference type="EMBL" id="CAI4003198.1"/>
    </source>
</evidence>
<gene>
    <name evidence="2" type="ORF">C1SCF055_LOCUS29085</name>
</gene>
<name>A0A9P1D3Q4_9DINO</name>
<reference evidence="3" key="2">
    <citation type="submission" date="2024-04" db="EMBL/GenBank/DDBJ databases">
        <authorList>
            <person name="Chen Y."/>
            <person name="Shah S."/>
            <person name="Dougan E. K."/>
            <person name="Thang M."/>
            <person name="Chan C."/>
        </authorList>
    </citation>
    <scope>NUCLEOTIDE SEQUENCE [LARGE SCALE GENOMIC DNA]</scope>
</reference>
<protein>
    <submittedName>
        <fullName evidence="2">Uncharacterized protein</fullName>
    </submittedName>
</protein>
<dbReference type="EMBL" id="CAMXCT010003225">
    <property type="protein sequence ID" value="CAI4003198.1"/>
    <property type="molecule type" value="Genomic_DNA"/>
</dbReference>
<feature type="compositionally biased region" description="Basic and acidic residues" evidence="1">
    <location>
        <begin position="131"/>
        <end position="141"/>
    </location>
</feature>
<feature type="region of interest" description="Disordered" evidence="1">
    <location>
        <begin position="72"/>
        <end position="141"/>
    </location>
</feature>
<dbReference type="AlphaFoldDB" id="A0A9P1D3Q4"/>
<feature type="non-terminal residue" evidence="2">
    <location>
        <position position="1"/>
    </location>
</feature>
<proteinExistence type="predicted"/>
<dbReference type="EMBL" id="CAMXCT030003225">
    <property type="protein sequence ID" value="CAL4790510.1"/>
    <property type="molecule type" value="Genomic_DNA"/>
</dbReference>
<organism evidence="2">
    <name type="scientific">Cladocopium goreaui</name>
    <dbReference type="NCBI Taxonomy" id="2562237"/>
    <lineage>
        <taxon>Eukaryota</taxon>
        <taxon>Sar</taxon>
        <taxon>Alveolata</taxon>
        <taxon>Dinophyceae</taxon>
        <taxon>Suessiales</taxon>
        <taxon>Symbiodiniaceae</taxon>
        <taxon>Cladocopium</taxon>
    </lineage>
</organism>
<sequence length="141" mass="15722">EMWMAPKDNDLIVVGKVLADVCVISGEQDAVSDLKDKRAALLKDIEVASLLEQIYDLKQSLKEAEANLKILESSGQEEKGEATEPKAKKFKGEEIFETPEKPSKEKQLENKEVKEAKEAMKPLMDAASGQLEDKFEEAMKP</sequence>
<evidence type="ECO:0000313" key="4">
    <source>
        <dbReference type="Proteomes" id="UP001152797"/>
    </source>
</evidence>
<dbReference type="Proteomes" id="UP001152797">
    <property type="component" value="Unassembled WGS sequence"/>
</dbReference>
<comment type="caution">
    <text evidence="2">The sequence shown here is derived from an EMBL/GenBank/DDBJ whole genome shotgun (WGS) entry which is preliminary data.</text>
</comment>
<evidence type="ECO:0000313" key="3">
    <source>
        <dbReference type="EMBL" id="CAL1156573.1"/>
    </source>
</evidence>
<evidence type="ECO:0000256" key="1">
    <source>
        <dbReference type="SAM" id="MobiDB-lite"/>
    </source>
</evidence>
<dbReference type="EMBL" id="CAMXCT020003225">
    <property type="protein sequence ID" value="CAL1156573.1"/>
    <property type="molecule type" value="Genomic_DNA"/>
</dbReference>